<dbReference type="KEGG" id="mcaa:R3L15_11240"/>
<keyword evidence="2" id="KW-0812">Transmembrane</keyword>
<proteinExistence type="predicted"/>
<reference evidence="4 5" key="1">
    <citation type="submission" date="2023-10" db="EMBL/GenBank/DDBJ databases">
        <title>Culture-based analysis of two novel bacteria associated with mangrove crab gills.</title>
        <authorList>
            <person name="Yang X."/>
            <person name="Garuglieri E."/>
            <person name="Van Goethem M.W."/>
            <person name="Fusi M."/>
            <person name="Marasco R."/>
            <person name="Daffonchio D.G."/>
        </authorList>
    </citation>
    <scope>NUCLEOTIDE SEQUENCE</scope>
    <source>
        <strain evidence="4">UG2-1</strain>
        <strain evidence="3">UG2-2</strain>
        <strain evidence="5">UG2_2</strain>
    </source>
</reference>
<evidence type="ECO:0000313" key="4">
    <source>
        <dbReference type="EMBL" id="WXA12692.1"/>
    </source>
</evidence>
<keyword evidence="2" id="KW-1133">Transmembrane helix</keyword>
<dbReference type="AlphaFoldDB" id="A0AAU6P6F9"/>
<evidence type="ECO:0000256" key="2">
    <source>
        <dbReference type="SAM" id="Phobius"/>
    </source>
</evidence>
<dbReference type="EMBL" id="CP136924">
    <property type="protein sequence ID" value="WXA02147.1"/>
    <property type="molecule type" value="Genomic_DNA"/>
</dbReference>
<name>A0AAU6P6F9_9FLAO</name>
<protein>
    <submittedName>
        <fullName evidence="4">Uncharacterized protein</fullName>
    </submittedName>
</protein>
<dbReference type="Proteomes" id="UP001368318">
    <property type="component" value="Chromosome"/>
</dbReference>
<keyword evidence="5" id="KW-1185">Reference proteome</keyword>
<evidence type="ECO:0000313" key="5">
    <source>
        <dbReference type="Proteomes" id="UP001368318"/>
    </source>
</evidence>
<organism evidence="4">
    <name type="scientific">Mangrovimonas cancribranchiae</name>
    <dbReference type="NCBI Taxonomy" id="3080055"/>
    <lineage>
        <taxon>Bacteria</taxon>
        <taxon>Pseudomonadati</taxon>
        <taxon>Bacteroidota</taxon>
        <taxon>Flavobacteriia</taxon>
        <taxon>Flavobacteriales</taxon>
        <taxon>Flavobacteriaceae</taxon>
        <taxon>Mangrovimonas</taxon>
    </lineage>
</organism>
<feature type="coiled-coil region" evidence="1">
    <location>
        <begin position="45"/>
        <end position="82"/>
    </location>
</feature>
<sequence length="101" mass="11916">MNFDTVLTMILGGTNIATLIGFVTERNKRKHEVSIKEADALKSMREQYTVFVEDMKKDREELKKEKDEVKKEVLELKKYSRQVTRKLQEAEIKCNNKCFTK</sequence>
<gene>
    <name evidence="4" type="ORF">R3L15_11240</name>
    <name evidence="3" type="ORF">R3L16_10350</name>
</gene>
<evidence type="ECO:0000313" key="3">
    <source>
        <dbReference type="EMBL" id="WXA02147.1"/>
    </source>
</evidence>
<keyword evidence="1" id="KW-0175">Coiled coil</keyword>
<dbReference type="EMBL" id="CP136925">
    <property type="protein sequence ID" value="WXA12692.1"/>
    <property type="molecule type" value="Genomic_DNA"/>
</dbReference>
<dbReference type="RefSeq" id="WP_338731772.1">
    <property type="nucleotide sequence ID" value="NZ_CP136924.1"/>
</dbReference>
<evidence type="ECO:0000256" key="1">
    <source>
        <dbReference type="SAM" id="Coils"/>
    </source>
</evidence>
<keyword evidence="2" id="KW-0472">Membrane</keyword>
<accession>A0AAU6P6F9</accession>
<feature type="transmembrane region" description="Helical" evidence="2">
    <location>
        <begin position="6"/>
        <end position="24"/>
    </location>
</feature>